<dbReference type="NCBIfam" id="TIGR03648">
    <property type="entry name" value="Na_symport_lg"/>
    <property type="match status" value="1"/>
</dbReference>
<dbReference type="PANTHER" id="PTHR48086">
    <property type="entry name" value="SODIUM/PROLINE SYMPORTER-RELATED"/>
    <property type="match status" value="1"/>
</dbReference>
<evidence type="ECO:0000256" key="8">
    <source>
        <dbReference type="ARBA" id="ARBA00023136"/>
    </source>
</evidence>
<comment type="caution">
    <text evidence="12">The sequence shown here is derived from an EMBL/GenBank/DDBJ whole genome shotgun (WGS) entry which is preliminary data.</text>
</comment>
<keyword evidence="8 11" id="KW-0472">Membrane</keyword>
<evidence type="ECO:0000256" key="4">
    <source>
        <dbReference type="ARBA" id="ARBA00022475"/>
    </source>
</evidence>
<dbReference type="InterPro" id="IPR038377">
    <property type="entry name" value="Na/Glc_symporter_sf"/>
</dbReference>
<evidence type="ECO:0000313" key="13">
    <source>
        <dbReference type="Proteomes" id="UP001556692"/>
    </source>
</evidence>
<dbReference type="PANTHER" id="PTHR48086:SF5">
    <property type="entry name" value="NA(+):SOLUTE SYMPORTER (SSF FAMILY)"/>
    <property type="match status" value="1"/>
</dbReference>
<dbReference type="InterPro" id="IPR018247">
    <property type="entry name" value="EF_Hand_1_Ca_BS"/>
</dbReference>
<proteinExistence type="inferred from homology"/>
<keyword evidence="13" id="KW-1185">Reference proteome</keyword>
<evidence type="ECO:0000256" key="9">
    <source>
        <dbReference type="ARBA" id="ARBA00023201"/>
    </source>
</evidence>
<evidence type="ECO:0000256" key="3">
    <source>
        <dbReference type="ARBA" id="ARBA00022448"/>
    </source>
</evidence>
<evidence type="ECO:0000256" key="5">
    <source>
        <dbReference type="ARBA" id="ARBA00022692"/>
    </source>
</evidence>
<sequence>MATTTAGRGRFIDNLGKVYALYTLGFLVFFAFMAVLEQMGVGAETIGIGFLLFTIAIYAVIGWLSRTAEVDAYYVAGREVPALYNGMATAADWMSGASFVALAGGVYFGGYPYLGFIVGWTGGYVLVNSLMAPYLRKFGCYTVPDFIGTRYGGNTARLCAVIVLVVASFTYVTAQINATGTIAAQTLGVPFEFGVWLGLLGIFICSMLGGMRGVTWTQVAQYIVLIIAYLVPIIWMSNKQGFGIIPHFSYGDAVNQIAALETQLGVGAAAAPEAIAQLREAGITGVSVLTTPQNAPSGKGWAMVSLAICMMAGTASLPHILMRYFTTPSVRSARRSVGWSLLFIFLLYFSAPALATLTKLQLLDPSLPTAIIGSSYETVMNLEWIQHWMSVGMLGVVDSNGNGLVEINEFFMRPDIVVLATPEIAGLPYVISGLVAAGGLAAAMSTADGLLLAIANALSHDLYYKIIDPKADTSRRLIVARVLLLFIGAAAALVASLKLTGILGAVAWAFDFACSGLFFPLVLGIWWKRANTAGAIAGMVGGFVAGSWYLYMVYNGLMDPWWGIDHIRFGIIGMPVSLVCMVAVSLLTPAPSREVQDMVDEVRIPSGKTILATGH</sequence>
<dbReference type="InterPro" id="IPR001734">
    <property type="entry name" value="Na/solute_symporter"/>
</dbReference>
<dbReference type="InterPro" id="IPR050277">
    <property type="entry name" value="Sodium:Solute_Symporter"/>
</dbReference>
<keyword evidence="5 11" id="KW-0812">Transmembrane</keyword>
<keyword evidence="9" id="KW-0406">Ion transport</keyword>
<feature type="transmembrane region" description="Helical" evidence="11">
    <location>
        <begin position="566"/>
        <end position="588"/>
    </location>
</feature>
<feature type="transmembrane region" description="Helical" evidence="11">
    <location>
        <begin position="429"/>
        <end position="458"/>
    </location>
</feature>
<evidence type="ECO:0000256" key="11">
    <source>
        <dbReference type="SAM" id="Phobius"/>
    </source>
</evidence>
<keyword evidence="9" id="KW-0739">Sodium transport</keyword>
<feature type="transmembrane region" description="Helical" evidence="11">
    <location>
        <begin position="113"/>
        <end position="135"/>
    </location>
</feature>
<dbReference type="CDD" id="cd11480">
    <property type="entry name" value="SLC5sbd_u4"/>
    <property type="match status" value="1"/>
</dbReference>
<dbReference type="Proteomes" id="UP001556692">
    <property type="component" value="Unassembled WGS sequence"/>
</dbReference>
<dbReference type="PROSITE" id="PS50283">
    <property type="entry name" value="NA_SOLUT_SYMP_3"/>
    <property type="match status" value="1"/>
</dbReference>
<organism evidence="12 13">
    <name type="scientific">Aquibium pacificus</name>
    <dbReference type="NCBI Taxonomy" id="3153579"/>
    <lineage>
        <taxon>Bacteria</taxon>
        <taxon>Pseudomonadati</taxon>
        <taxon>Pseudomonadota</taxon>
        <taxon>Alphaproteobacteria</taxon>
        <taxon>Hyphomicrobiales</taxon>
        <taxon>Phyllobacteriaceae</taxon>
        <taxon>Aquibium</taxon>
    </lineage>
</organism>
<feature type="transmembrane region" description="Helical" evidence="11">
    <location>
        <begin position="42"/>
        <end position="61"/>
    </location>
</feature>
<comment type="similarity">
    <text evidence="2 10">Belongs to the sodium:solute symporter (SSF) (TC 2.A.21) family.</text>
</comment>
<accession>A0ABV3SK74</accession>
<feature type="transmembrane region" description="Helical" evidence="11">
    <location>
        <begin position="219"/>
        <end position="237"/>
    </location>
</feature>
<dbReference type="Pfam" id="PF00474">
    <property type="entry name" value="SSF"/>
    <property type="match status" value="2"/>
</dbReference>
<reference evidence="12 13" key="1">
    <citation type="submission" date="2024-05" db="EMBL/GenBank/DDBJ databases">
        <authorList>
            <person name="Jiang F."/>
        </authorList>
    </citation>
    <scope>NUCLEOTIDE SEQUENCE [LARGE SCALE GENOMIC DNA]</scope>
    <source>
        <strain evidence="12 13">LZ166</strain>
    </source>
</reference>
<keyword evidence="9" id="KW-0915">Sodium</keyword>
<evidence type="ECO:0000256" key="7">
    <source>
        <dbReference type="ARBA" id="ARBA00022989"/>
    </source>
</evidence>
<protein>
    <submittedName>
        <fullName evidence="12">Sodium:solute symporter family protein</fullName>
    </submittedName>
</protein>
<feature type="transmembrane region" description="Helical" evidence="11">
    <location>
        <begin position="505"/>
        <end position="527"/>
    </location>
</feature>
<dbReference type="InterPro" id="IPR019899">
    <property type="entry name" value="Na/solute_symporter_VC_2705"/>
</dbReference>
<feature type="transmembrane region" description="Helical" evidence="11">
    <location>
        <begin position="478"/>
        <end position="499"/>
    </location>
</feature>
<dbReference type="PROSITE" id="PS00018">
    <property type="entry name" value="EF_HAND_1"/>
    <property type="match status" value="1"/>
</dbReference>
<keyword evidence="6" id="KW-0769">Symport</keyword>
<feature type="transmembrane region" description="Helical" evidence="11">
    <location>
        <begin position="193"/>
        <end position="212"/>
    </location>
</feature>
<feature type="transmembrane region" description="Helical" evidence="11">
    <location>
        <begin position="155"/>
        <end position="173"/>
    </location>
</feature>
<dbReference type="Gene3D" id="1.20.1730.10">
    <property type="entry name" value="Sodium/glucose cotransporter"/>
    <property type="match status" value="1"/>
</dbReference>
<feature type="transmembrane region" description="Helical" evidence="11">
    <location>
        <begin position="301"/>
        <end position="325"/>
    </location>
</feature>
<comment type="subcellular location">
    <subcellularLocation>
        <location evidence="1">Membrane</location>
        <topology evidence="1">Multi-pass membrane protein</topology>
    </subcellularLocation>
</comment>
<name>A0ABV3SK74_9HYPH</name>
<keyword evidence="7 11" id="KW-1133">Transmembrane helix</keyword>
<dbReference type="InterPro" id="IPR018212">
    <property type="entry name" value="Na/solute_symporter_CS"/>
</dbReference>
<evidence type="ECO:0000256" key="6">
    <source>
        <dbReference type="ARBA" id="ARBA00022847"/>
    </source>
</evidence>
<feature type="transmembrane region" description="Helical" evidence="11">
    <location>
        <begin position="18"/>
        <end position="36"/>
    </location>
</feature>
<feature type="transmembrane region" description="Helical" evidence="11">
    <location>
        <begin position="82"/>
        <end position="107"/>
    </location>
</feature>
<evidence type="ECO:0000256" key="1">
    <source>
        <dbReference type="ARBA" id="ARBA00004141"/>
    </source>
</evidence>
<dbReference type="RefSeq" id="WP_367954550.1">
    <property type="nucleotide sequence ID" value="NZ_JBDPGJ010000003.1"/>
</dbReference>
<evidence type="ECO:0000256" key="2">
    <source>
        <dbReference type="ARBA" id="ARBA00006434"/>
    </source>
</evidence>
<keyword evidence="3" id="KW-0813">Transport</keyword>
<keyword evidence="4" id="KW-1003">Cell membrane</keyword>
<evidence type="ECO:0000256" key="10">
    <source>
        <dbReference type="RuleBase" id="RU362091"/>
    </source>
</evidence>
<dbReference type="PROSITE" id="PS00457">
    <property type="entry name" value="NA_SOLUT_SYMP_2"/>
    <property type="match status" value="1"/>
</dbReference>
<evidence type="ECO:0000313" key="12">
    <source>
        <dbReference type="EMBL" id="MEX0406658.1"/>
    </source>
</evidence>
<dbReference type="EMBL" id="JBDPGJ010000003">
    <property type="protein sequence ID" value="MEX0406658.1"/>
    <property type="molecule type" value="Genomic_DNA"/>
</dbReference>
<gene>
    <name evidence="12" type="ORF">ABGN05_13350</name>
</gene>
<feature type="transmembrane region" description="Helical" evidence="11">
    <location>
        <begin position="337"/>
        <end position="357"/>
    </location>
</feature>
<feature type="transmembrane region" description="Helical" evidence="11">
    <location>
        <begin position="534"/>
        <end position="554"/>
    </location>
</feature>